<name>A0AAN9ANP1_9CAEN</name>
<feature type="signal peptide" evidence="2">
    <location>
        <begin position="1"/>
        <end position="38"/>
    </location>
</feature>
<protein>
    <submittedName>
        <fullName evidence="3">Uncharacterized protein</fullName>
    </submittedName>
</protein>
<gene>
    <name evidence="3" type="ORF">V1264_010092</name>
</gene>
<keyword evidence="4" id="KW-1185">Reference proteome</keyword>
<evidence type="ECO:0000256" key="1">
    <source>
        <dbReference type="SAM" id="MobiDB-lite"/>
    </source>
</evidence>
<evidence type="ECO:0000313" key="4">
    <source>
        <dbReference type="Proteomes" id="UP001374579"/>
    </source>
</evidence>
<organism evidence="3 4">
    <name type="scientific">Littorina saxatilis</name>
    <dbReference type="NCBI Taxonomy" id="31220"/>
    <lineage>
        <taxon>Eukaryota</taxon>
        <taxon>Metazoa</taxon>
        <taxon>Spiralia</taxon>
        <taxon>Lophotrochozoa</taxon>
        <taxon>Mollusca</taxon>
        <taxon>Gastropoda</taxon>
        <taxon>Caenogastropoda</taxon>
        <taxon>Littorinimorpha</taxon>
        <taxon>Littorinoidea</taxon>
        <taxon>Littorinidae</taxon>
        <taxon>Littorina</taxon>
    </lineage>
</organism>
<accession>A0AAN9ANP1</accession>
<feature type="chain" id="PRO_5043025025" evidence="2">
    <location>
        <begin position="39"/>
        <end position="456"/>
    </location>
</feature>
<feature type="region of interest" description="Disordered" evidence="1">
    <location>
        <begin position="403"/>
        <end position="429"/>
    </location>
</feature>
<evidence type="ECO:0000256" key="2">
    <source>
        <dbReference type="SAM" id="SignalP"/>
    </source>
</evidence>
<evidence type="ECO:0000313" key="3">
    <source>
        <dbReference type="EMBL" id="KAK7090277.1"/>
    </source>
</evidence>
<dbReference type="EMBL" id="JBAMIC010000024">
    <property type="protein sequence ID" value="KAK7090277.1"/>
    <property type="molecule type" value="Genomic_DNA"/>
</dbReference>
<dbReference type="Proteomes" id="UP001374579">
    <property type="component" value="Unassembled WGS sequence"/>
</dbReference>
<sequence>MAGGRGKSWRIGRTIPGLCVWATFYLLLGCLGCRPADGTMDITAFEYFRKFGKHLELGECPTRETVITLPNNTTIVKQEACKTRQRGNITNVPRELNDTRHVIIPTANDLVAYLGLCGGEAASYLGILNNAGDCVAVDIASKLSFNKKTMIRAYVEYYRKSLDILDTIASPVREGFNLYVADKFYVKNRSYGTLEIILVQFRFRNRKQNDLAKDLKKTSNLMSEYMKKVEREVGMPRKVMVLSLSTATEETYTLKKYTGREWGSAVRDVVLRELTVVQRRKLIDSGRIRPNLNYQLFPFVPNKAQTYRMSSPLTWEATSMLEVTLRVSVGIAKKTAKRCRKNRTKLCRRVRGLRRKLVSLQAEIHEGRAHWMDLSTKEQQGFAALYAARVSTYSSVTKSLSRNVRRMKKQEKLDRTNAQKRKRNQVPLEKRVRRLKHKRDRTHVHRIMRRREQAQN</sequence>
<dbReference type="PROSITE" id="PS51257">
    <property type="entry name" value="PROKAR_LIPOPROTEIN"/>
    <property type="match status" value="1"/>
</dbReference>
<comment type="caution">
    <text evidence="3">The sequence shown here is derived from an EMBL/GenBank/DDBJ whole genome shotgun (WGS) entry which is preliminary data.</text>
</comment>
<reference evidence="3 4" key="1">
    <citation type="submission" date="2024-02" db="EMBL/GenBank/DDBJ databases">
        <title>Chromosome-scale genome assembly of the rough periwinkle Littorina saxatilis.</title>
        <authorList>
            <person name="De Jode A."/>
            <person name="Faria R."/>
            <person name="Formenti G."/>
            <person name="Sims Y."/>
            <person name="Smith T.P."/>
            <person name="Tracey A."/>
            <person name="Wood J.M.D."/>
            <person name="Zagrodzka Z.B."/>
            <person name="Johannesson K."/>
            <person name="Butlin R.K."/>
            <person name="Leder E.H."/>
        </authorList>
    </citation>
    <scope>NUCLEOTIDE SEQUENCE [LARGE SCALE GENOMIC DNA]</scope>
    <source>
        <strain evidence="3">Snail1</strain>
        <tissue evidence="3">Muscle</tissue>
    </source>
</reference>
<dbReference type="AlphaFoldDB" id="A0AAN9ANP1"/>
<proteinExistence type="predicted"/>
<keyword evidence="2" id="KW-0732">Signal</keyword>